<sequence length="469" mass="50578">MTPLSRSSECSLSFSGRGSSSGAGCASFLPPPPPPPTSMACTYSSLPHTSLPTPPPHSIALLHSAQCLTPPPPIPPHAGLSVTSVTQPGHHLLRNASPGPKISLSPPEPLQHFSQDFDASRRVISEASGCCSNLLHQQHQYQNNAKHCPHPQSSQNKISSEFLMQSHQLQCQPQQHSHHLPDGMFPHHQHQPVVKSTTESMASFVADDYHSEEPVSTIEVMEVASGDGMSTSLYRNGEDEEVVGTLTTSISAFASLGDPGSGTTDGLDIVSYPSDDLSLMMNTIKGTRSNSAAATVCLHFADSITTAQSHIPYRLVTSSRTPEAANLFSSINDIALNHRPFGSEENHTEADPSFSQIVVMRPDRAEAAVSNVVAENQSPSQPETMGQELIFRNEGVEEEQEMDEDSEDEDNEEDDLVEVELEVETSEDEAEHQPQESIGLPVETASSTLVDVQVRIINWCANIIGVMGL</sequence>
<feature type="compositionally biased region" description="Acidic residues" evidence="1">
    <location>
        <begin position="420"/>
        <end position="430"/>
    </location>
</feature>
<protein>
    <submittedName>
        <fullName evidence="2">Uncharacterized protein</fullName>
    </submittedName>
</protein>
<feature type="region of interest" description="Disordered" evidence="1">
    <location>
        <begin position="1"/>
        <end position="31"/>
    </location>
</feature>
<comment type="caution">
    <text evidence="2">The sequence shown here is derived from an EMBL/GenBank/DDBJ whole genome shotgun (WGS) entry which is preliminary data.</text>
</comment>
<reference evidence="2" key="1">
    <citation type="submission" date="2018-11" db="EMBL/GenBank/DDBJ databases">
        <authorList>
            <consortium name="Pathogen Informatics"/>
        </authorList>
    </citation>
    <scope>NUCLEOTIDE SEQUENCE</scope>
</reference>
<feature type="region of interest" description="Disordered" evidence="1">
    <location>
        <begin position="396"/>
        <end position="415"/>
    </location>
</feature>
<proteinExistence type="predicted"/>
<dbReference type="EMBL" id="CAAALY010259792">
    <property type="protein sequence ID" value="VEL39018.1"/>
    <property type="molecule type" value="Genomic_DNA"/>
</dbReference>
<dbReference type="Proteomes" id="UP000784294">
    <property type="component" value="Unassembled WGS sequence"/>
</dbReference>
<name>A0A3S5B316_9PLAT</name>
<feature type="region of interest" description="Disordered" evidence="1">
    <location>
        <begin position="420"/>
        <end position="440"/>
    </location>
</feature>
<keyword evidence="3" id="KW-1185">Reference proteome</keyword>
<gene>
    <name evidence="2" type="ORF">PXEA_LOCUS32458</name>
</gene>
<dbReference type="AlphaFoldDB" id="A0A3S5B316"/>
<evidence type="ECO:0000313" key="3">
    <source>
        <dbReference type="Proteomes" id="UP000784294"/>
    </source>
</evidence>
<evidence type="ECO:0000313" key="2">
    <source>
        <dbReference type="EMBL" id="VEL39018.1"/>
    </source>
</evidence>
<feature type="compositionally biased region" description="Low complexity" evidence="1">
    <location>
        <begin position="1"/>
        <end position="28"/>
    </location>
</feature>
<organism evidence="2 3">
    <name type="scientific">Protopolystoma xenopodis</name>
    <dbReference type="NCBI Taxonomy" id="117903"/>
    <lineage>
        <taxon>Eukaryota</taxon>
        <taxon>Metazoa</taxon>
        <taxon>Spiralia</taxon>
        <taxon>Lophotrochozoa</taxon>
        <taxon>Platyhelminthes</taxon>
        <taxon>Monogenea</taxon>
        <taxon>Polyopisthocotylea</taxon>
        <taxon>Polystomatidea</taxon>
        <taxon>Polystomatidae</taxon>
        <taxon>Protopolystoma</taxon>
    </lineage>
</organism>
<evidence type="ECO:0000256" key="1">
    <source>
        <dbReference type="SAM" id="MobiDB-lite"/>
    </source>
</evidence>
<accession>A0A3S5B316</accession>